<dbReference type="InterPro" id="IPR003462">
    <property type="entry name" value="ODC_Mu_crystall"/>
</dbReference>
<dbReference type="PIRSF" id="PIRSF001439">
    <property type="entry name" value="CryM"/>
    <property type="match status" value="1"/>
</dbReference>
<dbReference type="EMBL" id="JACIJH010000002">
    <property type="protein sequence ID" value="MBB5705903.1"/>
    <property type="molecule type" value="Genomic_DNA"/>
</dbReference>
<dbReference type="InterPro" id="IPR036291">
    <property type="entry name" value="NAD(P)-bd_dom_sf"/>
</dbReference>
<keyword evidence="1" id="KW-0456">Lyase</keyword>
<gene>
    <name evidence="1" type="ORF">FHR21_001236</name>
</gene>
<dbReference type="PANTHER" id="PTHR13812">
    <property type="entry name" value="KETIMINE REDUCTASE MU-CRYSTALLIN"/>
    <property type="match status" value="1"/>
</dbReference>
<dbReference type="InterPro" id="IPR023401">
    <property type="entry name" value="ODC_N"/>
</dbReference>
<organism evidence="1 2">
    <name type="scientific">Sphingopyxis panaciterrulae</name>
    <dbReference type="NCBI Taxonomy" id="462372"/>
    <lineage>
        <taxon>Bacteria</taxon>
        <taxon>Pseudomonadati</taxon>
        <taxon>Pseudomonadota</taxon>
        <taxon>Alphaproteobacteria</taxon>
        <taxon>Sphingomonadales</taxon>
        <taxon>Sphingomonadaceae</taxon>
        <taxon>Sphingopyxis</taxon>
    </lineage>
</organism>
<keyword evidence="2" id="KW-1185">Reference proteome</keyword>
<dbReference type="Gene3D" id="3.30.1780.10">
    <property type="entry name" value="ornithine cyclodeaminase, domain 1"/>
    <property type="match status" value="1"/>
</dbReference>
<proteinExistence type="predicted"/>
<dbReference type="RefSeq" id="WP_184096290.1">
    <property type="nucleotide sequence ID" value="NZ_JACIJH010000002.1"/>
</dbReference>
<evidence type="ECO:0000313" key="2">
    <source>
        <dbReference type="Proteomes" id="UP000537161"/>
    </source>
</evidence>
<dbReference type="PANTHER" id="PTHR13812:SF19">
    <property type="entry name" value="KETIMINE REDUCTASE MU-CRYSTALLIN"/>
    <property type="match status" value="1"/>
</dbReference>
<sequence>MQIIELDRILAAIDRDAIVAALENGFRSYSAGKVQLSPVGYLDLGGGGDCHIKAALADAEPFFAAKFVNGVPANRARGLPVQDGVVILSNAETGAIEAILHDRGELTELRTALAGVAAARLIAKPGSRILGVVGTGGQAQRQAEAVADALGIARADVLIAGRRPEAARALAETIGGAATSIEDLCARADIIVTATSSREILIARNWVRPGSRIVAVGADAPGKRELDPAILASATVIVDSVDQCVDHGETGWAVRAGLIDPAAVRELGLLLGTPQDFGDGETVVVDLTGIAVQDLAIAKAVWTAIRERAA</sequence>
<dbReference type="Proteomes" id="UP000537161">
    <property type="component" value="Unassembled WGS sequence"/>
</dbReference>
<dbReference type="SUPFAM" id="SSF51735">
    <property type="entry name" value="NAD(P)-binding Rossmann-fold domains"/>
    <property type="match status" value="1"/>
</dbReference>
<protein>
    <submittedName>
        <fullName evidence="1">Ornithine cyclodeaminase</fullName>
        <ecNumber evidence="1">4.3.1.12</ecNumber>
    </submittedName>
</protein>
<name>A0A7W9B467_9SPHN</name>
<reference evidence="1 2" key="1">
    <citation type="submission" date="2020-08" db="EMBL/GenBank/DDBJ databases">
        <title>Genomic Encyclopedia of Type Strains, Phase IV (KMG-IV): sequencing the most valuable type-strain genomes for metagenomic binning, comparative biology and taxonomic classification.</title>
        <authorList>
            <person name="Goeker M."/>
        </authorList>
    </citation>
    <scope>NUCLEOTIDE SEQUENCE [LARGE SCALE GENOMIC DNA]</scope>
    <source>
        <strain evidence="1 2">DSM 27163</strain>
    </source>
</reference>
<dbReference type="Pfam" id="PF02423">
    <property type="entry name" value="OCD_Mu_crystall"/>
    <property type="match status" value="1"/>
</dbReference>
<dbReference type="GO" id="GO:0005737">
    <property type="term" value="C:cytoplasm"/>
    <property type="evidence" value="ECO:0007669"/>
    <property type="project" value="TreeGrafter"/>
</dbReference>
<dbReference type="AlphaFoldDB" id="A0A7W9B467"/>
<dbReference type="EC" id="4.3.1.12" evidence="1"/>
<accession>A0A7W9B467</accession>
<dbReference type="GO" id="GO:0008473">
    <property type="term" value="F:ornithine cyclodeaminase activity"/>
    <property type="evidence" value="ECO:0007669"/>
    <property type="project" value="UniProtKB-EC"/>
</dbReference>
<comment type="caution">
    <text evidence="1">The sequence shown here is derived from an EMBL/GenBank/DDBJ whole genome shotgun (WGS) entry which is preliminary data.</text>
</comment>
<dbReference type="Gene3D" id="3.40.50.720">
    <property type="entry name" value="NAD(P)-binding Rossmann-like Domain"/>
    <property type="match status" value="1"/>
</dbReference>
<evidence type="ECO:0000313" key="1">
    <source>
        <dbReference type="EMBL" id="MBB5705903.1"/>
    </source>
</evidence>